<organism evidence="2 3">
    <name type="scientific">Thalassotalea fonticola</name>
    <dbReference type="NCBI Taxonomy" id="3065649"/>
    <lineage>
        <taxon>Bacteria</taxon>
        <taxon>Pseudomonadati</taxon>
        <taxon>Pseudomonadota</taxon>
        <taxon>Gammaproteobacteria</taxon>
        <taxon>Alteromonadales</taxon>
        <taxon>Colwelliaceae</taxon>
        <taxon>Thalassotalea</taxon>
    </lineage>
</organism>
<evidence type="ECO:0000256" key="1">
    <source>
        <dbReference type="SAM" id="Phobius"/>
    </source>
</evidence>
<keyword evidence="1" id="KW-1133">Transmembrane helix</keyword>
<feature type="transmembrane region" description="Helical" evidence="1">
    <location>
        <begin position="232"/>
        <end position="249"/>
    </location>
</feature>
<protein>
    <submittedName>
        <fullName evidence="2">EpsG family protein</fullName>
    </submittedName>
</protein>
<feature type="transmembrane region" description="Helical" evidence="1">
    <location>
        <begin position="261"/>
        <end position="281"/>
    </location>
</feature>
<dbReference type="Proteomes" id="UP001301442">
    <property type="component" value="Chromosome"/>
</dbReference>
<dbReference type="InterPro" id="IPR049458">
    <property type="entry name" value="EpsG-like"/>
</dbReference>
<keyword evidence="1" id="KW-0812">Transmembrane</keyword>
<dbReference type="RefSeq" id="WP_348397741.1">
    <property type="nucleotide sequence ID" value="NZ_CP136600.1"/>
</dbReference>
<name>A0ABZ0GTJ0_9GAMM</name>
<evidence type="ECO:0000313" key="2">
    <source>
        <dbReference type="EMBL" id="WOH38975.1"/>
    </source>
</evidence>
<feature type="transmembrane region" description="Helical" evidence="1">
    <location>
        <begin position="118"/>
        <end position="137"/>
    </location>
</feature>
<feature type="transmembrane region" description="Helical" evidence="1">
    <location>
        <begin position="157"/>
        <end position="182"/>
    </location>
</feature>
<dbReference type="EMBL" id="CP136600">
    <property type="protein sequence ID" value="WOH38975.1"/>
    <property type="molecule type" value="Genomic_DNA"/>
</dbReference>
<accession>A0ABZ0GTJ0</accession>
<gene>
    <name evidence="2" type="ORF">RI844_07075</name>
</gene>
<feature type="transmembrane region" description="Helical" evidence="1">
    <location>
        <begin position="194"/>
        <end position="217"/>
    </location>
</feature>
<keyword evidence="3" id="KW-1185">Reference proteome</keyword>
<feature type="transmembrane region" description="Helical" evidence="1">
    <location>
        <begin position="313"/>
        <end position="332"/>
    </location>
</feature>
<evidence type="ECO:0000313" key="3">
    <source>
        <dbReference type="Proteomes" id="UP001301442"/>
    </source>
</evidence>
<keyword evidence="1" id="KW-0472">Membrane</keyword>
<feature type="transmembrane region" description="Helical" evidence="1">
    <location>
        <begin position="90"/>
        <end position="111"/>
    </location>
</feature>
<proteinExistence type="predicted"/>
<sequence length="350" mass="40454">MLPYAINLYLSTVFLLIANNQKNIQIRIFCYLLSGLSLVFLISMRFFTVGTDTRNYVTKFAKQPADSLLGENEVGFEFLMLVAKQFSEEYFVFLFFVALVFVTCCLTIIIRNIKSYEVGLFVFITMGFYSFIFNGTRQGLALSVFMVSLPYLVNRNLFKYIVVIVCASLFHKSVLITIPLYFFTSKFCSYKKIITIFFSSFVLLLLFEQIIVFATLFDEKYSGYSLQHNSGGYYITGLNLLICLSLIFIKKFIRYEKEIYNQFLTMYVIGTAISLVAVLSGTNASGFLRLSLYFNVSLVFLVPIVFRNIRTELNKLIFSFLFVFFFSAYYFVTTSTFSNLAPYIFNPILF</sequence>
<feature type="transmembrane region" description="Helical" evidence="1">
    <location>
        <begin position="287"/>
        <end position="306"/>
    </location>
</feature>
<reference evidence="2 3" key="1">
    <citation type="submission" date="2023-09" db="EMBL/GenBank/DDBJ databases">
        <authorList>
            <person name="Qi X."/>
        </authorList>
    </citation>
    <scope>NUCLEOTIDE SEQUENCE [LARGE SCALE GENOMIC DNA]</scope>
    <source>
        <strain evidence="2 3">S1-1</strain>
    </source>
</reference>
<dbReference type="Pfam" id="PF14897">
    <property type="entry name" value="EpsG"/>
    <property type="match status" value="1"/>
</dbReference>
<feature type="transmembrane region" description="Helical" evidence="1">
    <location>
        <begin position="28"/>
        <end position="47"/>
    </location>
</feature>